<comment type="caution">
    <text evidence="1">The sequence shown here is derived from an EMBL/GenBank/DDBJ whole genome shotgun (WGS) entry which is preliminary data.</text>
</comment>
<sequence>MSSPLKPAAGQVGLDSSTPTPGRPTPSATSTDAKAAKEARARRRNTVRDSVRTKARFDALVMRWQEKLLDSPTSELLLRQAAQYLTPDDFDSIILERTSVDLCGYPLCANPTRKLEQRYHISLRQRKLFDMEEHASYCSNRCMVGSRFYRQQLSEEPIYMRNRKEGLDIEVLPLSIGDDQSQTSLTGLNGASTTEAIHASDQSLISWYRDSLMAKMNIPQHVAVANPLQIVEHSSLEVTDVDLSAAVGKLQFADIEGFEPEADTTRIKKAIRFATKASKDRGDKGTASRDGIPPIEEQVKNGSGLLRRVAETDVESSP</sequence>
<feature type="non-terminal residue" evidence="1">
    <location>
        <position position="318"/>
    </location>
</feature>
<proteinExistence type="predicted"/>
<name>A0ACC1KYV9_9FUNG</name>
<protein>
    <submittedName>
        <fullName evidence="1">Uncharacterized protein</fullName>
    </submittedName>
</protein>
<gene>
    <name evidence="1" type="ORF">H4S07_005909</name>
</gene>
<accession>A0ACC1KYV9</accession>
<reference evidence="1" key="1">
    <citation type="submission" date="2022-07" db="EMBL/GenBank/DDBJ databases">
        <title>Phylogenomic reconstructions and comparative analyses of Kickxellomycotina fungi.</title>
        <authorList>
            <person name="Reynolds N.K."/>
            <person name="Stajich J.E."/>
            <person name="Barry K."/>
            <person name="Grigoriev I.V."/>
            <person name="Crous P."/>
            <person name="Smith M.E."/>
        </authorList>
    </citation>
    <scope>NUCLEOTIDE SEQUENCE</scope>
    <source>
        <strain evidence="1">CBS 102833</strain>
    </source>
</reference>
<dbReference type="Proteomes" id="UP001140096">
    <property type="component" value="Unassembled WGS sequence"/>
</dbReference>
<organism evidence="1 2">
    <name type="scientific">Coemansia furcata</name>
    <dbReference type="NCBI Taxonomy" id="417177"/>
    <lineage>
        <taxon>Eukaryota</taxon>
        <taxon>Fungi</taxon>
        <taxon>Fungi incertae sedis</taxon>
        <taxon>Zoopagomycota</taxon>
        <taxon>Kickxellomycotina</taxon>
        <taxon>Kickxellomycetes</taxon>
        <taxon>Kickxellales</taxon>
        <taxon>Kickxellaceae</taxon>
        <taxon>Coemansia</taxon>
    </lineage>
</organism>
<evidence type="ECO:0000313" key="1">
    <source>
        <dbReference type="EMBL" id="KAJ2797588.1"/>
    </source>
</evidence>
<keyword evidence="2" id="KW-1185">Reference proteome</keyword>
<dbReference type="EMBL" id="JANBUP010003181">
    <property type="protein sequence ID" value="KAJ2797588.1"/>
    <property type="molecule type" value="Genomic_DNA"/>
</dbReference>
<evidence type="ECO:0000313" key="2">
    <source>
        <dbReference type="Proteomes" id="UP001140096"/>
    </source>
</evidence>